<reference evidence="2 3" key="1">
    <citation type="submission" date="2019-02" db="EMBL/GenBank/DDBJ databases">
        <title>Pedobacter sp. RP-1-14 sp. nov., isolated from Arctic soil.</title>
        <authorList>
            <person name="Dahal R.H."/>
        </authorList>
    </citation>
    <scope>NUCLEOTIDE SEQUENCE [LARGE SCALE GENOMIC DNA]</scope>
    <source>
        <strain evidence="2 3">RP-1-14</strain>
    </source>
</reference>
<dbReference type="RefSeq" id="WP_131595959.1">
    <property type="nucleotide sequence ID" value="NZ_SJSL01000002.1"/>
</dbReference>
<protein>
    <recommendedName>
        <fullName evidence="4">Transposase/invertase (TIGR01784 family)</fullName>
    </recommendedName>
</protein>
<proteinExistence type="predicted"/>
<evidence type="ECO:0000313" key="3">
    <source>
        <dbReference type="Proteomes" id="UP000293347"/>
    </source>
</evidence>
<gene>
    <name evidence="2" type="ORF">EZ437_10960</name>
</gene>
<accession>A0A4V2ML99</accession>
<dbReference type="Proteomes" id="UP000293347">
    <property type="component" value="Unassembled WGS sequence"/>
</dbReference>
<feature type="region of interest" description="Disordered" evidence="1">
    <location>
        <begin position="268"/>
        <end position="287"/>
    </location>
</feature>
<dbReference type="EMBL" id="SJSL01000002">
    <property type="protein sequence ID" value="TCD01267.1"/>
    <property type="molecule type" value="Genomic_DNA"/>
</dbReference>
<keyword evidence="3" id="KW-1185">Reference proteome</keyword>
<evidence type="ECO:0008006" key="4">
    <source>
        <dbReference type="Google" id="ProtNLM"/>
    </source>
</evidence>
<name>A0A4V2ML99_9SPHI</name>
<organism evidence="2 3">
    <name type="scientific">Pedobacter psychroterrae</name>
    <dbReference type="NCBI Taxonomy" id="2530453"/>
    <lineage>
        <taxon>Bacteria</taxon>
        <taxon>Pseudomonadati</taxon>
        <taxon>Bacteroidota</taxon>
        <taxon>Sphingobacteriia</taxon>
        <taxon>Sphingobacteriales</taxon>
        <taxon>Sphingobacteriaceae</taxon>
        <taxon>Pedobacter</taxon>
    </lineage>
</organism>
<sequence length="319" mass="37099">MQKEIDIPIFNKRQKRSSKPRKKSDELLKGAFEDHFFDFLRFVYPDAEDIIDFSKGVEFMDKELFAIVPNRESKGDKREADLLAKLYLKDGTEKWVILNVEIEGGNDVDFAFRLLQYNYRIRDRYKTSAATIVVFTGDKNQKQPTEYKDVLLGTILSFKYTTYHVFDHSQAFLLETPNPFALIVLACQKALLEGKIPEEELSQERLTIVKALLIQKYDRDKIMRFMGFIKNFIFIKNKDINAKFDQQVRALTGGTIDMGIIETLKMQERREGEAKGRQSERTKAKEEKRQIAHNLKNKGIDMQIIAEATSLSFKEIEAL</sequence>
<dbReference type="OrthoDB" id="944318at2"/>
<evidence type="ECO:0000313" key="2">
    <source>
        <dbReference type="EMBL" id="TCD01267.1"/>
    </source>
</evidence>
<comment type="caution">
    <text evidence="2">The sequence shown here is derived from an EMBL/GenBank/DDBJ whole genome shotgun (WGS) entry which is preliminary data.</text>
</comment>
<dbReference type="AlphaFoldDB" id="A0A4V2ML99"/>
<evidence type="ECO:0000256" key="1">
    <source>
        <dbReference type="SAM" id="MobiDB-lite"/>
    </source>
</evidence>